<gene>
    <name evidence="1" type="ORF">V6N11_010415</name>
</gene>
<comment type="caution">
    <text evidence="1">The sequence shown here is derived from an EMBL/GenBank/DDBJ whole genome shotgun (WGS) entry which is preliminary data.</text>
</comment>
<organism evidence="1 2">
    <name type="scientific">Hibiscus sabdariffa</name>
    <name type="common">roselle</name>
    <dbReference type="NCBI Taxonomy" id="183260"/>
    <lineage>
        <taxon>Eukaryota</taxon>
        <taxon>Viridiplantae</taxon>
        <taxon>Streptophyta</taxon>
        <taxon>Embryophyta</taxon>
        <taxon>Tracheophyta</taxon>
        <taxon>Spermatophyta</taxon>
        <taxon>Magnoliopsida</taxon>
        <taxon>eudicotyledons</taxon>
        <taxon>Gunneridae</taxon>
        <taxon>Pentapetalae</taxon>
        <taxon>rosids</taxon>
        <taxon>malvids</taxon>
        <taxon>Malvales</taxon>
        <taxon>Malvaceae</taxon>
        <taxon>Malvoideae</taxon>
        <taxon>Hibiscus</taxon>
    </lineage>
</organism>
<reference evidence="1 2" key="1">
    <citation type="journal article" date="2024" name="G3 (Bethesda)">
        <title>Genome assembly of Hibiscus sabdariffa L. provides insights into metabolisms of medicinal natural products.</title>
        <authorList>
            <person name="Kim T."/>
        </authorList>
    </citation>
    <scope>NUCLEOTIDE SEQUENCE [LARGE SCALE GENOMIC DNA]</scope>
    <source>
        <strain evidence="1">TK-2024</strain>
        <tissue evidence="1">Old leaves</tissue>
    </source>
</reference>
<dbReference type="PANTHER" id="PTHR47882">
    <property type="entry name" value="BIOGENESIS OF LYSOSOME-RELATED ORGANELLES COMPLEX 1 SUBUNIT 2"/>
    <property type="match status" value="1"/>
</dbReference>
<keyword evidence="2" id="KW-1185">Reference proteome</keyword>
<evidence type="ECO:0000313" key="1">
    <source>
        <dbReference type="EMBL" id="KAK9020391.1"/>
    </source>
</evidence>
<proteinExistence type="predicted"/>
<protein>
    <submittedName>
        <fullName evidence="1">Uncharacterized protein</fullName>
    </submittedName>
</protein>
<name>A0ABR2S5T9_9ROSI</name>
<accession>A0ABR2S5T9</accession>
<dbReference type="Proteomes" id="UP001396334">
    <property type="component" value="Unassembled WGS sequence"/>
</dbReference>
<sequence>MAEKEPEVPNELSESLNDLFISLSSMVKYELQGTNNILELLDKMNVRVGEEYKEFGDVAFGSTVESF</sequence>
<dbReference type="EMBL" id="JBBPBN010000016">
    <property type="protein sequence ID" value="KAK9020391.1"/>
    <property type="molecule type" value="Genomic_DNA"/>
</dbReference>
<dbReference type="PANTHER" id="PTHR47882:SF1">
    <property type="entry name" value="BIOGENESIS OF LYSOSOME-RELATED ORGANELLES COMPLEX 1 SUBUNIT 2"/>
    <property type="match status" value="1"/>
</dbReference>
<evidence type="ECO:0000313" key="2">
    <source>
        <dbReference type="Proteomes" id="UP001396334"/>
    </source>
</evidence>